<protein>
    <submittedName>
        <fullName evidence="2">Esterase</fullName>
    </submittedName>
</protein>
<organism evidence="2 3">
    <name type="scientific">Croceibacterium salegens</name>
    <dbReference type="NCBI Taxonomy" id="1737568"/>
    <lineage>
        <taxon>Bacteria</taxon>
        <taxon>Pseudomonadati</taxon>
        <taxon>Pseudomonadota</taxon>
        <taxon>Alphaproteobacteria</taxon>
        <taxon>Sphingomonadales</taxon>
        <taxon>Erythrobacteraceae</taxon>
        <taxon>Croceibacterium</taxon>
    </lineage>
</organism>
<dbReference type="OrthoDB" id="5523653at2"/>
<dbReference type="PANTHER" id="PTHR48098:SF1">
    <property type="entry name" value="DIACYLGLYCEROL ACYLTRANSFERASE_MYCOLYLTRANSFERASE AG85A"/>
    <property type="match status" value="1"/>
</dbReference>
<dbReference type="Proteomes" id="UP000433652">
    <property type="component" value="Unassembled WGS sequence"/>
</dbReference>
<dbReference type="EMBL" id="WTYM01000057">
    <property type="protein sequence ID" value="MXO60821.1"/>
    <property type="molecule type" value="Genomic_DNA"/>
</dbReference>
<accession>A0A6I4SXU3</accession>
<dbReference type="GO" id="GO:0016747">
    <property type="term" value="F:acyltransferase activity, transferring groups other than amino-acyl groups"/>
    <property type="evidence" value="ECO:0007669"/>
    <property type="project" value="TreeGrafter"/>
</dbReference>
<gene>
    <name evidence="2" type="ORF">GRI89_14865</name>
</gene>
<dbReference type="InterPro" id="IPR029058">
    <property type="entry name" value="AB_hydrolase_fold"/>
</dbReference>
<name>A0A6I4SXU3_9SPHN</name>
<evidence type="ECO:0000256" key="1">
    <source>
        <dbReference type="SAM" id="SignalP"/>
    </source>
</evidence>
<dbReference type="Pfam" id="PF00756">
    <property type="entry name" value="Esterase"/>
    <property type="match status" value="1"/>
</dbReference>
<dbReference type="RefSeq" id="WP_159797328.1">
    <property type="nucleotide sequence ID" value="NZ_WTYM01000057.1"/>
</dbReference>
<dbReference type="PANTHER" id="PTHR48098">
    <property type="entry name" value="ENTEROCHELIN ESTERASE-RELATED"/>
    <property type="match status" value="1"/>
</dbReference>
<proteinExistence type="predicted"/>
<dbReference type="SUPFAM" id="SSF53474">
    <property type="entry name" value="alpha/beta-Hydrolases"/>
    <property type="match status" value="1"/>
</dbReference>
<evidence type="ECO:0000313" key="3">
    <source>
        <dbReference type="Proteomes" id="UP000433652"/>
    </source>
</evidence>
<keyword evidence="3" id="KW-1185">Reference proteome</keyword>
<comment type="caution">
    <text evidence="2">The sequence shown here is derived from an EMBL/GenBank/DDBJ whole genome shotgun (WGS) entry which is preliminary data.</text>
</comment>
<keyword evidence="1" id="KW-0732">Signal</keyword>
<dbReference type="InterPro" id="IPR000801">
    <property type="entry name" value="Esterase-like"/>
</dbReference>
<reference evidence="2 3" key="1">
    <citation type="submission" date="2019-12" db="EMBL/GenBank/DDBJ databases">
        <title>Genomic-based taxomic classification of the family Erythrobacteraceae.</title>
        <authorList>
            <person name="Xu L."/>
        </authorList>
    </citation>
    <scope>NUCLEOTIDE SEQUENCE [LARGE SCALE GENOMIC DNA]</scope>
    <source>
        <strain evidence="2 3">MCCC 1K01500</strain>
    </source>
</reference>
<evidence type="ECO:0000313" key="2">
    <source>
        <dbReference type="EMBL" id="MXO60821.1"/>
    </source>
</evidence>
<dbReference type="AlphaFoldDB" id="A0A6I4SXU3"/>
<feature type="chain" id="PRO_5026176417" evidence="1">
    <location>
        <begin position="22"/>
        <end position="336"/>
    </location>
</feature>
<dbReference type="InterPro" id="IPR050583">
    <property type="entry name" value="Mycobacterial_A85_antigen"/>
</dbReference>
<dbReference type="Gene3D" id="3.40.50.1820">
    <property type="entry name" value="alpha/beta hydrolase"/>
    <property type="match status" value="1"/>
</dbReference>
<sequence length="336" mass="36348">MKALIATLAGALALAAAPAAAQDKARLSWQTMHSPAMEGNVEGNSANRTVLVVTPPGYDEHPNKRYPVVYFLHGYWATPQMYEDMAKFEEAVQGAAEAGNEVILVMPDGHSKLKGGFYSNSPTVGNYQDMVGKDLVAWVDSHYRTIATRAGRGLSGHSMGGYGTLRIGMTYPETFDSLFAMSACCLSPMSVTPEAMQKAAAMTDEDAAKADFGGLAGVSTLATWAPDPQNPPLYIDTSMTDDGKVDPLVNAKLAANAMLAWVPSHLQALKSFDAIALDIGDKDFLLAQNQQLHEQLTHYGVEHSWTNYDGDHGNRIAARIRSELLPFFAKHLEKAR</sequence>
<feature type="signal peptide" evidence="1">
    <location>
        <begin position="1"/>
        <end position="21"/>
    </location>
</feature>